<dbReference type="CDD" id="cd12148">
    <property type="entry name" value="fungal_TF_MHR"/>
    <property type="match status" value="1"/>
</dbReference>
<evidence type="ECO:0000259" key="3">
    <source>
        <dbReference type="SMART" id="SM00906"/>
    </source>
</evidence>
<feature type="compositionally biased region" description="Basic and acidic residues" evidence="2">
    <location>
        <begin position="164"/>
        <end position="180"/>
    </location>
</feature>
<feature type="region of interest" description="Disordered" evidence="2">
    <location>
        <begin position="236"/>
        <end position="258"/>
    </location>
</feature>
<dbReference type="OrthoDB" id="3266505at2759"/>
<organism evidence="4 5">
    <name type="scientific">Paraphaeosphaeria minitans</name>
    <dbReference type="NCBI Taxonomy" id="565426"/>
    <lineage>
        <taxon>Eukaryota</taxon>
        <taxon>Fungi</taxon>
        <taxon>Dikarya</taxon>
        <taxon>Ascomycota</taxon>
        <taxon>Pezizomycotina</taxon>
        <taxon>Dothideomycetes</taxon>
        <taxon>Pleosporomycetidae</taxon>
        <taxon>Pleosporales</taxon>
        <taxon>Massarineae</taxon>
        <taxon>Didymosphaeriaceae</taxon>
        <taxon>Paraphaeosphaeria</taxon>
    </lineage>
</organism>
<dbReference type="GO" id="GO:0003677">
    <property type="term" value="F:DNA binding"/>
    <property type="evidence" value="ECO:0007669"/>
    <property type="project" value="InterPro"/>
</dbReference>
<dbReference type="EMBL" id="WJXW01000009">
    <property type="protein sequence ID" value="KAF9733066.1"/>
    <property type="molecule type" value="Genomic_DNA"/>
</dbReference>
<keyword evidence="1" id="KW-0539">Nucleus</keyword>
<dbReference type="Proteomes" id="UP000756921">
    <property type="component" value="Unassembled WGS sequence"/>
</dbReference>
<dbReference type="PANTHER" id="PTHR46910">
    <property type="entry name" value="TRANSCRIPTION FACTOR PDR1"/>
    <property type="match status" value="1"/>
</dbReference>
<dbReference type="SMART" id="SM00906">
    <property type="entry name" value="Fungal_trans"/>
    <property type="match status" value="1"/>
</dbReference>
<dbReference type="GO" id="GO:0006351">
    <property type="term" value="P:DNA-templated transcription"/>
    <property type="evidence" value="ECO:0007669"/>
    <property type="project" value="InterPro"/>
</dbReference>
<keyword evidence="5" id="KW-1185">Reference proteome</keyword>
<dbReference type="InterPro" id="IPR036864">
    <property type="entry name" value="Zn2-C6_fun-type_DNA-bd_sf"/>
</dbReference>
<reference evidence="4" key="1">
    <citation type="journal article" date="2020" name="Mol. Plant Microbe Interact.">
        <title>Genome Sequence of the Biocontrol Agent Coniothyrium minitans strain Conio (IMI 134523).</title>
        <authorList>
            <person name="Patel D."/>
            <person name="Shittu T.A."/>
            <person name="Baroncelli R."/>
            <person name="Muthumeenakshi S."/>
            <person name="Osborne T.H."/>
            <person name="Janganan T.K."/>
            <person name="Sreenivasaprasad S."/>
        </authorList>
    </citation>
    <scope>NUCLEOTIDE SEQUENCE</scope>
    <source>
        <strain evidence="4">Conio</strain>
    </source>
</reference>
<dbReference type="GO" id="GO:0000981">
    <property type="term" value="F:DNA-binding transcription factor activity, RNA polymerase II-specific"/>
    <property type="evidence" value="ECO:0007669"/>
    <property type="project" value="InterPro"/>
</dbReference>
<comment type="caution">
    <text evidence="4">The sequence shown here is derived from an EMBL/GenBank/DDBJ whole genome shotgun (WGS) entry which is preliminary data.</text>
</comment>
<feature type="region of interest" description="Disordered" evidence="2">
    <location>
        <begin position="695"/>
        <end position="719"/>
    </location>
</feature>
<name>A0A9P6GDA7_9PLEO</name>
<accession>A0A9P6GDA7</accession>
<dbReference type="Gene3D" id="4.10.240.10">
    <property type="entry name" value="Zn(2)-C6 fungal-type DNA-binding domain"/>
    <property type="match status" value="1"/>
</dbReference>
<proteinExistence type="predicted"/>
<evidence type="ECO:0000313" key="5">
    <source>
        <dbReference type="Proteomes" id="UP000756921"/>
    </source>
</evidence>
<protein>
    <submittedName>
        <fullName evidence="4">Fungal specific transcription factor domain-containing protein</fullName>
    </submittedName>
</protein>
<evidence type="ECO:0000256" key="2">
    <source>
        <dbReference type="SAM" id="MobiDB-lite"/>
    </source>
</evidence>
<dbReference type="InterPro" id="IPR050987">
    <property type="entry name" value="AtrR-like"/>
</dbReference>
<dbReference type="InterPro" id="IPR007219">
    <property type="entry name" value="XnlR_reg_dom"/>
</dbReference>
<dbReference type="PANTHER" id="PTHR46910:SF9">
    <property type="entry name" value="MISCELLANEOUS ZN(II)2CYS6 TRANSCRIPTION FACTOR (EUROFUNG)"/>
    <property type="match status" value="1"/>
</dbReference>
<feature type="domain" description="Xylanolytic transcriptional activator regulatory" evidence="3">
    <location>
        <begin position="400"/>
        <end position="475"/>
    </location>
</feature>
<sequence>MFPSPICSQCRALSLACRYAEGGKRGIPVAYINSLEDRLAETEAALYSALATINSVKNDTAAFHRLLPDVSGPVARRSKIEMQDEWKRLPLGSGEQLCVWFEEKSQSEHQLQRTPSSMNEHPPAIQSEELARSDAADAVHNCLEPTHVVAEDAHSAQSISRGMETYDRDADPATEGDERPFKRRRRSTATTLHPPREVGLMRSIPGDKISSFVGSASGVYFIRSVYSAFRSDLNSTAPVPSPEVPGEDDNLPSASPNMSKRIWRGNEVAPHASSTITFQKLVDWSQTYFANWHPAYPFLHAPAVLSFFETLSQGHDARGSATSDSEFIILRAIMSISLADRRQNPSDNEEPYPAELVFQSYEEASNSVQRAFSQPVSMQSLQAALSVQLFLVSMLRFNAASRLGGLIIRMALQMGLHRCPQRYPSFSPTQRALRHRVFFSLYCIDRFICQSTGLPLSLRDDDIDGEQVPTREKTALERHADGQAPSDSRLRLLEFLSRHCHIRGDIMEFKHKSIQHAKRETDQAMVITSKLVKLANDVDEFIDFDENHPPTLSPFHNTLLKILYHESVISLNRPIIASNSSGSTYEAALQQCIGSARAIVTSLHDAITSTPHDEQASFNLLWPSFTWAVWMSTFILFHAAYTKHVSTAMVSRLADKSLRVLEHLARRGSVWPEACGAAIKDLQTQLTRNTSKKIRESGVTKPGGSMPSPCDKTTSAASPHVIAHTPSQTTTPILSEPAQERIFIDATPAHLPGTRVTATGRMPRESYDLDNMSVPADTGPYVQTRDSNPMVPLGDFSQNGLTLDQSFQFSSNDNHDPFAGFDIPFWLGQDQYAGMINEWS</sequence>
<dbReference type="AlphaFoldDB" id="A0A9P6GDA7"/>
<evidence type="ECO:0000313" key="4">
    <source>
        <dbReference type="EMBL" id="KAF9733066.1"/>
    </source>
</evidence>
<feature type="region of interest" description="Disordered" evidence="2">
    <location>
        <begin position="152"/>
        <end position="193"/>
    </location>
</feature>
<dbReference type="GO" id="GO:0008270">
    <property type="term" value="F:zinc ion binding"/>
    <property type="evidence" value="ECO:0007669"/>
    <property type="project" value="InterPro"/>
</dbReference>
<gene>
    <name evidence="4" type="ORF">PMIN01_08748</name>
</gene>
<evidence type="ECO:0000256" key="1">
    <source>
        <dbReference type="ARBA" id="ARBA00023242"/>
    </source>
</evidence>
<dbReference type="Pfam" id="PF04082">
    <property type="entry name" value="Fungal_trans"/>
    <property type="match status" value="1"/>
</dbReference>